<organism evidence="2 3">
    <name type="scientific">Porphyra umbilicalis</name>
    <name type="common">Purple laver</name>
    <name type="synonym">Red alga</name>
    <dbReference type="NCBI Taxonomy" id="2786"/>
    <lineage>
        <taxon>Eukaryota</taxon>
        <taxon>Rhodophyta</taxon>
        <taxon>Bangiophyceae</taxon>
        <taxon>Bangiales</taxon>
        <taxon>Bangiaceae</taxon>
        <taxon>Porphyra</taxon>
    </lineage>
</organism>
<sequence>MHYPVGPVFEYLACCESLIRNTNLLVESTAVSGPSVDDAGDDQTTSGRAGTSTAPDGGFGVNGGKASAQPTPADVGDVETVARLASLADAWGQESAQKHQRHEDNQRIQGHKLALYAFNSLYAGVSMTLVEWRSALEELRQSYAPKTSTRIVNGVAGGGGGWTGV</sequence>
<proteinExistence type="predicted"/>
<feature type="region of interest" description="Disordered" evidence="1">
    <location>
        <begin position="31"/>
        <end position="73"/>
    </location>
</feature>
<evidence type="ECO:0000313" key="3">
    <source>
        <dbReference type="Proteomes" id="UP000218209"/>
    </source>
</evidence>
<protein>
    <submittedName>
        <fullName evidence="2">Uncharacterized protein</fullName>
    </submittedName>
</protein>
<keyword evidence="3" id="KW-1185">Reference proteome</keyword>
<gene>
    <name evidence="2" type="ORF">BU14_0109s0050</name>
</gene>
<evidence type="ECO:0000313" key="2">
    <source>
        <dbReference type="EMBL" id="OSX78451.1"/>
    </source>
</evidence>
<accession>A0A1X6PC47</accession>
<reference evidence="2 3" key="1">
    <citation type="submission" date="2017-03" db="EMBL/GenBank/DDBJ databases">
        <title>WGS assembly of Porphyra umbilicalis.</title>
        <authorList>
            <person name="Brawley S.H."/>
            <person name="Blouin N.A."/>
            <person name="Ficko-Blean E."/>
            <person name="Wheeler G.L."/>
            <person name="Lohr M."/>
            <person name="Goodson H.V."/>
            <person name="Jenkins J.W."/>
            <person name="Blaby-Haas C.E."/>
            <person name="Helliwell K.E."/>
            <person name="Chan C."/>
            <person name="Marriage T."/>
            <person name="Bhattacharya D."/>
            <person name="Klein A.S."/>
            <person name="Badis Y."/>
            <person name="Brodie J."/>
            <person name="Cao Y."/>
            <person name="Collen J."/>
            <person name="Dittami S.M."/>
            <person name="Gachon C.M."/>
            <person name="Green B.R."/>
            <person name="Karpowicz S."/>
            <person name="Kim J.W."/>
            <person name="Kudahl U."/>
            <person name="Lin S."/>
            <person name="Michel G."/>
            <person name="Mittag M."/>
            <person name="Olson B.J."/>
            <person name="Pangilinan J."/>
            <person name="Peng Y."/>
            <person name="Qiu H."/>
            <person name="Shu S."/>
            <person name="Singer J.T."/>
            <person name="Smith A.G."/>
            <person name="Sprecher B.N."/>
            <person name="Wagner V."/>
            <person name="Wang W."/>
            <person name="Wang Z.-Y."/>
            <person name="Yan J."/>
            <person name="Yarish C."/>
            <person name="Zoeuner-Riek S."/>
            <person name="Zhuang Y."/>
            <person name="Zou Y."/>
            <person name="Lindquist E.A."/>
            <person name="Grimwood J."/>
            <person name="Barry K."/>
            <person name="Rokhsar D.S."/>
            <person name="Schmutz J."/>
            <person name="Stiller J.W."/>
            <person name="Grossman A.R."/>
            <person name="Prochnik S.E."/>
        </authorList>
    </citation>
    <scope>NUCLEOTIDE SEQUENCE [LARGE SCALE GENOMIC DNA]</scope>
    <source>
        <strain evidence="2">4086291</strain>
    </source>
</reference>
<evidence type="ECO:0000256" key="1">
    <source>
        <dbReference type="SAM" id="MobiDB-lite"/>
    </source>
</evidence>
<name>A0A1X6PC47_PORUM</name>
<dbReference type="AlphaFoldDB" id="A0A1X6PC47"/>
<dbReference type="Proteomes" id="UP000218209">
    <property type="component" value="Unassembled WGS sequence"/>
</dbReference>
<feature type="compositionally biased region" description="Polar residues" evidence="1">
    <location>
        <begin position="42"/>
        <end position="54"/>
    </location>
</feature>
<dbReference type="EMBL" id="KV918813">
    <property type="protein sequence ID" value="OSX78451.1"/>
    <property type="molecule type" value="Genomic_DNA"/>
</dbReference>